<feature type="transmembrane region" description="Helical" evidence="4">
    <location>
        <begin position="78"/>
        <end position="95"/>
    </location>
</feature>
<evidence type="ECO:0000313" key="7">
    <source>
        <dbReference type="Proteomes" id="UP001375743"/>
    </source>
</evidence>
<evidence type="ECO:0000256" key="1">
    <source>
        <dbReference type="ARBA" id="ARBA00022692"/>
    </source>
</evidence>
<keyword evidence="1 4" id="KW-0812">Transmembrane</keyword>
<keyword evidence="3 4" id="KW-0472">Membrane</keyword>
<dbReference type="PANTHER" id="PTHR23534">
    <property type="entry name" value="MFS PERMEASE"/>
    <property type="match status" value="1"/>
</dbReference>
<feature type="transmembrane region" description="Helical" evidence="4">
    <location>
        <begin position="107"/>
        <end position="133"/>
    </location>
</feature>
<reference evidence="6 7" key="1">
    <citation type="submission" date="2024-01" db="EMBL/GenBank/DDBJ databases">
        <title>Multi-omics insights into the function and evolution of sodium benzoate biodegradation pathways in Benzoatithermus flavus gen. nov., sp. nov. from hot spring.</title>
        <authorList>
            <person name="Hu C.-J."/>
            <person name="Li W.-J."/>
        </authorList>
    </citation>
    <scope>NUCLEOTIDE SEQUENCE [LARGE SCALE GENOMIC DNA]</scope>
    <source>
        <strain evidence="6 7">SYSU G07066</strain>
    </source>
</reference>
<dbReference type="Gene3D" id="1.20.1250.20">
    <property type="entry name" value="MFS general substrate transporter like domains"/>
    <property type="match status" value="1"/>
</dbReference>
<evidence type="ECO:0000313" key="6">
    <source>
        <dbReference type="EMBL" id="MEK0085423.1"/>
    </source>
</evidence>
<feature type="domain" description="Major facilitator superfamily (MFS) profile" evidence="5">
    <location>
        <begin position="222"/>
        <end position="409"/>
    </location>
</feature>
<accession>A0ABU8XW41</accession>
<dbReference type="SUPFAM" id="SSF103473">
    <property type="entry name" value="MFS general substrate transporter"/>
    <property type="match status" value="1"/>
</dbReference>
<organism evidence="6 7">
    <name type="scientific">Benzoatithermus flavus</name>
    <dbReference type="NCBI Taxonomy" id="3108223"/>
    <lineage>
        <taxon>Bacteria</taxon>
        <taxon>Pseudomonadati</taxon>
        <taxon>Pseudomonadota</taxon>
        <taxon>Alphaproteobacteria</taxon>
        <taxon>Geminicoccales</taxon>
        <taxon>Geminicoccaceae</taxon>
        <taxon>Benzoatithermus</taxon>
    </lineage>
</organism>
<dbReference type="InterPro" id="IPR036259">
    <property type="entry name" value="MFS_trans_sf"/>
</dbReference>
<keyword evidence="2 4" id="KW-1133">Transmembrane helix</keyword>
<keyword evidence="7" id="KW-1185">Reference proteome</keyword>
<evidence type="ECO:0000256" key="3">
    <source>
        <dbReference type="ARBA" id="ARBA00023136"/>
    </source>
</evidence>
<name>A0ABU8XW41_9PROT</name>
<evidence type="ECO:0000256" key="4">
    <source>
        <dbReference type="SAM" id="Phobius"/>
    </source>
</evidence>
<dbReference type="PROSITE" id="PS50850">
    <property type="entry name" value="MFS"/>
    <property type="match status" value="1"/>
</dbReference>
<dbReference type="PANTHER" id="PTHR23534:SF1">
    <property type="entry name" value="MAJOR FACILITATOR SUPERFAMILY PROTEIN"/>
    <property type="match status" value="1"/>
</dbReference>
<feature type="transmembrane region" description="Helical" evidence="4">
    <location>
        <begin position="12"/>
        <end position="38"/>
    </location>
</feature>
<feature type="transmembrane region" description="Helical" evidence="4">
    <location>
        <begin position="222"/>
        <end position="255"/>
    </location>
</feature>
<evidence type="ECO:0000256" key="2">
    <source>
        <dbReference type="ARBA" id="ARBA00022989"/>
    </source>
</evidence>
<feature type="transmembrane region" description="Helical" evidence="4">
    <location>
        <begin position="145"/>
        <end position="164"/>
    </location>
</feature>
<dbReference type="Pfam" id="PF07690">
    <property type="entry name" value="MFS_1"/>
    <property type="match status" value="1"/>
</dbReference>
<protein>
    <submittedName>
        <fullName evidence="6">MFS transporter</fullName>
    </submittedName>
</protein>
<dbReference type="Proteomes" id="UP001375743">
    <property type="component" value="Unassembled WGS sequence"/>
</dbReference>
<dbReference type="RefSeq" id="WP_418161273.1">
    <property type="nucleotide sequence ID" value="NZ_JBBLZC010000027.1"/>
</dbReference>
<dbReference type="InterPro" id="IPR011701">
    <property type="entry name" value="MFS"/>
</dbReference>
<evidence type="ECO:0000259" key="5">
    <source>
        <dbReference type="PROSITE" id="PS50850"/>
    </source>
</evidence>
<feature type="transmembrane region" description="Helical" evidence="4">
    <location>
        <begin position="44"/>
        <end position="66"/>
    </location>
</feature>
<feature type="transmembrane region" description="Helical" evidence="4">
    <location>
        <begin position="349"/>
        <end position="371"/>
    </location>
</feature>
<gene>
    <name evidence="6" type="ORF">U1T56_19905</name>
</gene>
<feature type="transmembrane region" description="Helical" evidence="4">
    <location>
        <begin position="261"/>
        <end position="281"/>
    </location>
</feature>
<proteinExistence type="predicted"/>
<comment type="caution">
    <text evidence="6">The sequence shown here is derived from an EMBL/GenBank/DDBJ whole genome shotgun (WGS) entry which is preliminary data.</text>
</comment>
<feature type="transmembrane region" description="Helical" evidence="4">
    <location>
        <begin position="316"/>
        <end position="337"/>
    </location>
</feature>
<feature type="transmembrane region" description="Helical" evidence="4">
    <location>
        <begin position="288"/>
        <end position="310"/>
    </location>
</feature>
<sequence>MTQSTYVRNVAVLAACQALFFMCNTVVISTTALVGLQYAPTPALSSLALGLQFFGTMAGTLPASFLMQRHGRRPGFQLGSLCGVAAGALGWHAIVRGSFAEFCLAGLFYGVFGAFCQFLRFAAADAANVVTVSDPLAAARRRGRAIGWVMAGGTVAALLGPELAEATRDLMAPVLFAGCFAAVAVLAGALCLVASLLDPLRSPEATRAGSGRPVLVIIRQPAALTAFVTALVAYVTMNLLMTATPLAMIACGLGFADSAFAIQWHVLGMFAPSFVTGHLVARFGASRMIGAGTALMGACVAIALTGVGVAHFAAGLFALGVGWNFMFIGATTLLTGCHAEAEKAKVQGLHDFLVFTTVGLSASSAGALHYLLGWQALNLLVIPGLLLVAALLLVRVGLVPFGRRQATRG</sequence>
<feature type="transmembrane region" description="Helical" evidence="4">
    <location>
        <begin position="377"/>
        <end position="398"/>
    </location>
</feature>
<dbReference type="InterPro" id="IPR020846">
    <property type="entry name" value="MFS_dom"/>
</dbReference>
<dbReference type="EMBL" id="JBBLZC010000027">
    <property type="protein sequence ID" value="MEK0085423.1"/>
    <property type="molecule type" value="Genomic_DNA"/>
</dbReference>
<feature type="transmembrane region" description="Helical" evidence="4">
    <location>
        <begin position="170"/>
        <end position="197"/>
    </location>
</feature>